<evidence type="ECO:0000256" key="8">
    <source>
        <dbReference type="ARBA" id="ARBA00035356"/>
    </source>
</evidence>
<dbReference type="SUPFAM" id="SSF55129">
    <property type="entry name" value="Ribosomal protein L30p/L7e"/>
    <property type="match status" value="1"/>
</dbReference>
<proteinExistence type="evidence at transcript level"/>
<dbReference type="Pfam" id="PF00327">
    <property type="entry name" value="Ribosomal_L30"/>
    <property type="match status" value="1"/>
</dbReference>
<dbReference type="GO" id="GO:0015934">
    <property type="term" value="C:large ribosomal subunit"/>
    <property type="evidence" value="ECO:0007669"/>
    <property type="project" value="InterPro"/>
</dbReference>
<evidence type="ECO:0000256" key="1">
    <source>
        <dbReference type="ARBA" id="ARBA00004173"/>
    </source>
</evidence>
<sequence>MFSLRNAISTQFRYMSSRSNAVTVTLNTSKSVDSQSVVPKRRNNEVGITEDGGQKFVGFTYYPRFPGQEDPTYEPTKVLMVKRIRPLKHNPFWDKNILASLGLTGKLSDIAIVANTPINCAKLWQVKHLVQITPVTLPQGLPEDGDVSGARLQDNGELRFIPKLKSDTKMAESQPKPLESPDFMDGQTLKKHLRIKWLKPWN</sequence>
<gene>
    <name evidence="11" type="primary">EOG090X0EYV</name>
</gene>
<keyword evidence="3" id="KW-0809">Transit peptide</keyword>
<reference evidence="11" key="1">
    <citation type="submission" date="2018-08" db="EMBL/GenBank/DDBJ databases">
        <authorList>
            <person name="Cornetti L."/>
        </authorList>
    </citation>
    <scope>NUCLEOTIDE SEQUENCE</scope>
    <source>
        <strain evidence="11">OM-SAIQ-clone2</strain>
    </source>
</reference>
<dbReference type="EMBL" id="LR024921">
    <property type="protein sequence ID" value="SVE94540.1"/>
    <property type="molecule type" value="mRNA"/>
</dbReference>
<dbReference type="InterPro" id="IPR036919">
    <property type="entry name" value="Ribo_uL30_ferredoxin-like_sf"/>
</dbReference>
<evidence type="ECO:0000259" key="10">
    <source>
        <dbReference type="Pfam" id="PF00327"/>
    </source>
</evidence>
<organism evidence="11">
    <name type="scientific">Simocephalus serrulatus</name>
    <dbReference type="NCBI Taxonomy" id="117539"/>
    <lineage>
        <taxon>Eukaryota</taxon>
        <taxon>Metazoa</taxon>
        <taxon>Ecdysozoa</taxon>
        <taxon>Arthropoda</taxon>
        <taxon>Crustacea</taxon>
        <taxon>Branchiopoda</taxon>
        <taxon>Diplostraca</taxon>
        <taxon>Cladocera</taxon>
        <taxon>Anomopoda</taxon>
        <taxon>Daphniidae</taxon>
        <taxon>Simocephalus</taxon>
    </lineage>
</organism>
<dbReference type="InterPro" id="IPR016082">
    <property type="entry name" value="Ribosomal_uL30_ferredoxin-like"/>
</dbReference>
<dbReference type="GO" id="GO:0006412">
    <property type="term" value="P:translation"/>
    <property type="evidence" value="ECO:0007669"/>
    <property type="project" value="InterPro"/>
</dbReference>
<keyword evidence="6" id="KW-0687">Ribonucleoprotein</keyword>
<accession>A0A4Y7NMR4</accession>
<dbReference type="GO" id="GO:0005743">
    <property type="term" value="C:mitochondrial inner membrane"/>
    <property type="evidence" value="ECO:0007669"/>
    <property type="project" value="UniProtKB-ARBA"/>
</dbReference>
<dbReference type="Gene3D" id="3.30.1390.20">
    <property type="entry name" value="Ribosomal protein L30, ferredoxin-like fold domain"/>
    <property type="match status" value="1"/>
</dbReference>
<evidence type="ECO:0000256" key="6">
    <source>
        <dbReference type="ARBA" id="ARBA00023274"/>
    </source>
</evidence>
<feature type="domain" description="Large ribosomal subunit protein uL30-like ferredoxin-like fold" evidence="10">
    <location>
        <begin position="80"/>
        <end position="130"/>
    </location>
</feature>
<dbReference type="AlphaFoldDB" id="A0A4Y7NMR4"/>
<evidence type="ECO:0000313" key="11">
    <source>
        <dbReference type="EMBL" id="SVE94540.1"/>
    </source>
</evidence>
<comment type="similarity">
    <text evidence="2">Belongs to the universal ribosomal protein uL30 family.</text>
</comment>
<evidence type="ECO:0000256" key="4">
    <source>
        <dbReference type="ARBA" id="ARBA00022980"/>
    </source>
</evidence>
<protein>
    <recommendedName>
        <fullName evidence="7">Large ribosomal subunit protein uL30m</fullName>
    </recommendedName>
    <alternativeName>
        <fullName evidence="8">39S ribosomal protein L30, mitochondrial</fullName>
    </alternativeName>
</protein>
<evidence type="ECO:0000256" key="9">
    <source>
        <dbReference type="SAM" id="MobiDB-lite"/>
    </source>
</evidence>
<dbReference type="InterPro" id="IPR005996">
    <property type="entry name" value="Ribosomal_uL30_bac-type"/>
</dbReference>
<evidence type="ECO:0000256" key="7">
    <source>
        <dbReference type="ARBA" id="ARBA00035281"/>
    </source>
</evidence>
<evidence type="ECO:0000256" key="2">
    <source>
        <dbReference type="ARBA" id="ARBA00007594"/>
    </source>
</evidence>
<feature type="region of interest" description="Disordered" evidence="9">
    <location>
        <begin position="165"/>
        <end position="184"/>
    </location>
</feature>
<comment type="subcellular location">
    <subcellularLocation>
        <location evidence="1">Mitochondrion</location>
    </subcellularLocation>
</comment>
<evidence type="ECO:0000256" key="5">
    <source>
        <dbReference type="ARBA" id="ARBA00023128"/>
    </source>
</evidence>
<evidence type="ECO:0000256" key="3">
    <source>
        <dbReference type="ARBA" id="ARBA00022946"/>
    </source>
</evidence>
<dbReference type="PANTHER" id="PTHR15892:SF2">
    <property type="entry name" value="LARGE RIBOSOMAL SUBUNIT PROTEIN UL30M"/>
    <property type="match status" value="1"/>
</dbReference>
<keyword evidence="4" id="KW-0689">Ribosomal protein</keyword>
<keyword evidence="5" id="KW-0496">Mitochondrion</keyword>
<name>A0A4Y7NMR4_9CRUS</name>
<dbReference type="FunFam" id="3.30.1390.20:FF:000005">
    <property type="entry name" value="39S ribosomal protein L30, mitochondrial"/>
    <property type="match status" value="1"/>
</dbReference>
<dbReference type="GO" id="GO:0003735">
    <property type="term" value="F:structural constituent of ribosome"/>
    <property type="evidence" value="ECO:0007669"/>
    <property type="project" value="InterPro"/>
</dbReference>
<dbReference type="PANTHER" id="PTHR15892">
    <property type="entry name" value="MITOCHONDRIAL RIBOSOMAL PROTEIN L30"/>
    <property type="match status" value="1"/>
</dbReference>